<dbReference type="STRING" id="675511.GCA_000341735_00758"/>
<name>A0A4P9UNH3_METBY</name>
<organism evidence="1 2">
    <name type="scientific">Methylotuvimicrobium buryatense</name>
    <name type="common">Methylomicrobium buryatense</name>
    <dbReference type="NCBI Taxonomy" id="95641"/>
    <lineage>
        <taxon>Bacteria</taxon>
        <taxon>Pseudomonadati</taxon>
        <taxon>Pseudomonadota</taxon>
        <taxon>Gammaproteobacteria</taxon>
        <taxon>Methylococcales</taxon>
        <taxon>Methylococcaceae</taxon>
        <taxon>Methylotuvimicrobium</taxon>
    </lineage>
</organism>
<dbReference type="Proteomes" id="UP000305881">
    <property type="component" value="Chromosome"/>
</dbReference>
<reference evidence="2" key="1">
    <citation type="journal article" date="2019" name="J. Bacteriol.">
        <title>A Mutagenic Screen Identifies a TonB-Dependent Receptor Required for the Lanthanide Metal Switch in the Type I Methanotroph 'Methylotuvimicrobium buryatense' 5GB1C.</title>
        <authorList>
            <person name="Groom J.D."/>
            <person name="Ford S.M."/>
            <person name="Pesesky M.W."/>
            <person name="Lidstrom M.E."/>
        </authorList>
    </citation>
    <scope>NUCLEOTIDE SEQUENCE [LARGE SCALE GENOMIC DNA]</scope>
    <source>
        <strain evidence="2">5GB1C</strain>
    </source>
</reference>
<dbReference type="NCBIfam" id="TIGR04352">
    <property type="entry name" value="HprK_rel_A"/>
    <property type="match status" value="1"/>
</dbReference>
<evidence type="ECO:0000313" key="1">
    <source>
        <dbReference type="EMBL" id="QCW82777.1"/>
    </source>
</evidence>
<keyword evidence="1" id="KW-0808">Transferase</keyword>
<dbReference type="InterPro" id="IPR027600">
    <property type="entry name" value="HprK-rel_A"/>
</dbReference>
<gene>
    <name evidence="1" type="ORF">EQU24_11400</name>
</gene>
<proteinExistence type="predicted"/>
<evidence type="ECO:0000313" key="2">
    <source>
        <dbReference type="Proteomes" id="UP000305881"/>
    </source>
</evidence>
<dbReference type="KEGG" id="mbur:EQU24_11400"/>
<dbReference type="AlphaFoldDB" id="A0A4P9UNH3"/>
<keyword evidence="1" id="KW-0418">Kinase</keyword>
<dbReference type="GO" id="GO:0016301">
    <property type="term" value="F:kinase activity"/>
    <property type="evidence" value="ECO:0007669"/>
    <property type="project" value="UniProtKB-KW"/>
</dbReference>
<dbReference type="Gene3D" id="3.40.50.300">
    <property type="entry name" value="P-loop containing nucleotide triphosphate hydrolases"/>
    <property type="match status" value="1"/>
</dbReference>
<sequence length="302" mass="34289">MYLQRQFGQLVLSSRVKSEAILLEIKPFKVCIETSLPAVIDTIKALYSDYNYFIYDDSVFVDFYIKIEKGGFFRGYSQAQCYIDGKTPFKPLPLSQAYPFFEWGLNWIVASHIHYYLLLHAAVVEKNGHALILCGKPGAGKSTLCAAMVGNGWRLFSDEMAIIDLKTNELVPFVRPVSLKNRSIDLIQEFVPEAVFGPCFHDTAKGIIAHMKPNSASVFLANKKAFSKWIVFPQYQEHSQTLLQSFPKGKTVLELIKNSFNYNMLGGYGFSNLCQLVDRSDCYNFIYSNLDEAVVLFDQLLE</sequence>
<dbReference type="InterPro" id="IPR027417">
    <property type="entry name" value="P-loop_NTPase"/>
</dbReference>
<keyword evidence="2" id="KW-1185">Reference proteome</keyword>
<dbReference type="SUPFAM" id="SSF53795">
    <property type="entry name" value="PEP carboxykinase-like"/>
    <property type="match status" value="1"/>
</dbReference>
<dbReference type="OrthoDB" id="4544211at2"/>
<accession>A0A4P9UNH3</accession>
<dbReference type="EMBL" id="CP035467">
    <property type="protein sequence ID" value="QCW82777.1"/>
    <property type="molecule type" value="Genomic_DNA"/>
</dbReference>
<protein>
    <submittedName>
        <fullName evidence="1">HprK-related kinase A</fullName>
    </submittedName>
</protein>